<reference evidence="1 2" key="1">
    <citation type="submission" date="2018-10" db="EMBL/GenBank/DDBJ databases">
        <title>Draft genome of Cortibacter populi DSM10536.</title>
        <authorList>
            <person name="Bernier A.-M."/>
            <person name="Bernard K."/>
        </authorList>
    </citation>
    <scope>NUCLEOTIDE SEQUENCE [LARGE SCALE GENOMIC DNA]</scope>
    <source>
        <strain evidence="1 2">DSM 105136</strain>
    </source>
</reference>
<dbReference type="InterPro" id="IPR006379">
    <property type="entry name" value="HAD-SF_hydro_IIB"/>
</dbReference>
<sequence>MQPLSGWPMTQRAMVRGVMTDIDDTLTADGRIEPAALEALGALRAQGFALIAITGRPAGWSAPFAAAWPLDALVAENGAVAFVRTPGASHPEKIYQQDADTRARNHIRMQAVAAQILQHVPEARLAADSAGRECDIAIDHSEFHTLPTAAIEQVVAIMRAAGMHATVSSIHINGWYGEHDKWQGAHWILRTLRGQELDEQLAQWVYIGDSTNDERMFEHFIHSVGVANIARFAPRMQHLPRYVSTQPRGQGFAELAAQLIEARAAQPR</sequence>
<dbReference type="InterPro" id="IPR036412">
    <property type="entry name" value="HAD-like_sf"/>
</dbReference>
<dbReference type="Pfam" id="PF08282">
    <property type="entry name" value="Hydrolase_3"/>
    <property type="match status" value="1"/>
</dbReference>
<dbReference type="SUPFAM" id="SSF56784">
    <property type="entry name" value="HAD-like"/>
    <property type="match status" value="1"/>
</dbReference>
<evidence type="ECO:0000313" key="1">
    <source>
        <dbReference type="EMBL" id="RMX06039.1"/>
    </source>
</evidence>
<dbReference type="AlphaFoldDB" id="A0A3M6QU13"/>
<gene>
    <name evidence="1" type="ORF">D8I35_11420</name>
</gene>
<name>A0A3M6QU13_9BURK</name>
<proteinExistence type="predicted"/>
<dbReference type="RefSeq" id="WP_122229879.1">
    <property type="nucleotide sequence ID" value="NZ_RDQO01000003.1"/>
</dbReference>
<dbReference type="PANTHER" id="PTHR10000:SF8">
    <property type="entry name" value="HAD SUPERFAMILY HYDROLASE-LIKE, TYPE 3"/>
    <property type="match status" value="1"/>
</dbReference>
<dbReference type="NCBIfam" id="TIGR01484">
    <property type="entry name" value="HAD-SF-IIB"/>
    <property type="match status" value="1"/>
</dbReference>
<evidence type="ECO:0000313" key="2">
    <source>
        <dbReference type="Proteomes" id="UP000278006"/>
    </source>
</evidence>
<dbReference type="Gene3D" id="3.40.50.1000">
    <property type="entry name" value="HAD superfamily/HAD-like"/>
    <property type="match status" value="1"/>
</dbReference>
<dbReference type="InterPro" id="IPR023214">
    <property type="entry name" value="HAD_sf"/>
</dbReference>
<dbReference type="EMBL" id="RDQO01000003">
    <property type="protein sequence ID" value="RMX06039.1"/>
    <property type="molecule type" value="Genomic_DNA"/>
</dbReference>
<comment type="caution">
    <text evidence="1">The sequence shown here is derived from an EMBL/GenBank/DDBJ whole genome shotgun (WGS) entry which is preliminary data.</text>
</comment>
<accession>A0A3M6QU13</accession>
<dbReference type="PANTHER" id="PTHR10000">
    <property type="entry name" value="PHOSPHOSERINE PHOSPHATASE"/>
    <property type="match status" value="1"/>
</dbReference>
<keyword evidence="2" id="KW-1185">Reference proteome</keyword>
<dbReference type="GO" id="GO:0016791">
    <property type="term" value="F:phosphatase activity"/>
    <property type="evidence" value="ECO:0007669"/>
    <property type="project" value="TreeGrafter"/>
</dbReference>
<dbReference type="OrthoDB" id="5292903at2"/>
<dbReference type="GO" id="GO:0005829">
    <property type="term" value="C:cytosol"/>
    <property type="evidence" value="ECO:0007669"/>
    <property type="project" value="TreeGrafter"/>
</dbReference>
<dbReference type="GO" id="GO:0000287">
    <property type="term" value="F:magnesium ion binding"/>
    <property type="evidence" value="ECO:0007669"/>
    <property type="project" value="TreeGrafter"/>
</dbReference>
<dbReference type="Proteomes" id="UP000278006">
    <property type="component" value="Unassembled WGS sequence"/>
</dbReference>
<dbReference type="Gene3D" id="3.90.1070.10">
    <property type="match status" value="1"/>
</dbReference>
<protein>
    <submittedName>
        <fullName evidence="1">HAD family phosphatase</fullName>
    </submittedName>
</protein>
<organism evidence="1 2">
    <name type="scientific">Corticibacter populi</name>
    <dbReference type="NCBI Taxonomy" id="1550736"/>
    <lineage>
        <taxon>Bacteria</taxon>
        <taxon>Pseudomonadati</taxon>
        <taxon>Pseudomonadota</taxon>
        <taxon>Betaproteobacteria</taxon>
        <taxon>Burkholderiales</taxon>
        <taxon>Comamonadaceae</taxon>
        <taxon>Corticibacter</taxon>
    </lineage>
</organism>